<sequence>MKNLFVLAFILIQVSCQHQVSEKEDISAIRNLLETQAKSWSNHDIEGFMEGYLKSDSIAYFGSGSMRYGYQAMLDGYKERYPTKAHTGTLAFTLHDISKISEDAYWVMGEYHLTREVGDANGTFMIVLKRINGEWKIIGDSSC</sequence>
<dbReference type="Gene3D" id="3.10.450.50">
    <property type="match status" value="1"/>
</dbReference>
<gene>
    <name evidence="2" type="ORF">D7Z94_21885</name>
</gene>
<name>A0A3B0BWX2_9FLAO</name>
<feature type="domain" description="DUF4440" evidence="1">
    <location>
        <begin position="29"/>
        <end position="137"/>
    </location>
</feature>
<keyword evidence="3" id="KW-1185">Reference proteome</keyword>
<dbReference type="InterPro" id="IPR032710">
    <property type="entry name" value="NTF2-like_dom_sf"/>
</dbReference>
<dbReference type="OrthoDB" id="120856at2"/>
<dbReference type="AlphaFoldDB" id="A0A3B0BWX2"/>
<dbReference type="RefSeq" id="WP_120713780.1">
    <property type="nucleotide sequence ID" value="NZ_RBCJ01000005.1"/>
</dbReference>
<comment type="caution">
    <text evidence="2">The sequence shown here is derived from an EMBL/GenBank/DDBJ whole genome shotgun (WGS) entry which is preliminary data.</text>
</comment>
<reference evidence="2 3" key="1">
    <citation type="submission" date="2018-10" db="EMBL/GenBank/DDBJ databases">
        <title>Ulvibacterium marinum gen. nov., sp. nov., a novel marine bacterium of the family Flavobacteriaceae, isolated from a culture of the green alga Ulva prolifera.</title>
        <authorList>
            <person name="Zhang Z."/>
        </authorList>
    </citation>
    <scope>NUCLEOTIDE SEQUENCE [LARGE SCALE GENOMIC DNA]</scope>
    <source>
        <strain evidence="2 3">CCMM003</strain>
    </source>
</reference>
<accession>A0A3B0BWX2</accession>
<evidence type="ECO:0000313" key="3">
    <source>
        <dbReference type="Proteomes" id="UP000276603"/>
    </source>
</evidence>
<evidence type="ECO:0000313" key="2">
    <source>
        <dbReference type="EMBL" id="RKN77883.1"/>
    </source>
</evidence>
<dbReference type="InterPro" id="IPR027843">
    <property type="entry name" value="DUF4440"/>
</dbReference>
<dbReference type="SUPFAM" id="SSF54427">
    <property type="entry name" value="NTF2-like"/>
    <property type="match status" value="1"/>
</dbReference>
<dbReference type="Pfam" id="PF14534">
    <property type="entry name" value="DUF4440"/>
    <property type="match status" value="1"/>
</dbReference>
<evidence type="ECO:0000259" key="1">
    <source>
        <dbReference type="Pfam" id="PF14534"/>
    </source>
</evidence>
<organism evidence="2 3">
    <name type="scientific">Ulvibacterium marinum</name>
    <dbReference type="NCBI Taxonomy" id="2419782"/>
    <lineage>
        <taxon>Bacteria</taxon>
        <taxon>Pseudomonadati</taxon>
        <taxon>Bacteroidota</taxon>
        <taxon>Flavobacteriia</taxon>
        <taxon>Flavobacteriales</taxon>
        <taxon>Flavobacteriaceae</taxon>
        <taxon>Ulvibacterium</taxon>
    </lineage>
</organism>
<dbReference type="Proteomes" id="UP000276603">
    <property type="component" value="Unassembled WGS sequence"/>
</dbReference>
<proteinExistence type="predicted"/>
<dbReference type="EMBL" id="RBCJ01000005">
    <property type="protein sequence ID" value="RKN77883.1"/>
    <property type="molecule type" value="Genomic_DNA"/>
</dbReference>
<protein>
    <submittedName>
        <fullName evidence="2">Nuclear transport factor 2 family protein</fullName>
    </submittedName>
</protein>